<dbReference type="Proteomes" id="UP000253919">
    <property type="component" value="Unassembled WGS sequence"/>
</dbReference>
<accession>A0A369QLG9</accession>
<feature type="signal peptide" evidence="2">
    <location>
        <begin position="1"/>
        <end position="27"/>
    </location>
</feature>
<keyword evidence="5" id="KW-1185">Reference proteome</keyword>
<dbReference type="InterPro" id="IPR021796">
    <property type="entry name" value="Tll0287-like_dom"/>
</dbReference>
<reference evidence="4 5" key="1">
    <citation type="submission" date="2018-04" db="EMBL/GenBank/DDBJ databases">
        <title>Adhaeribacter sp. HMF7616 genome sequencing and assembly.</title>
        <authorList>
            <person name="Kang H."/>
            <person name="Kang J."/>
            <person name="Cha I."/>
            <person name="Kim H."/>
            <person name="Joh K."/>
        </authorList>
    </citation>
    <scope>NUCLEOTIDE SEQUENCE [LARGE SCALE GENOMIC DNA]</scope>
    <source>
        <strain evidence="4 5">HMF7616</strain>
    </source>
</reference>
<sequence>MLICSLYRKLSLFRSLFLLLTSTLALSSCEPKKLPNGKEIAEEMERHLVKRITSEMISKETGRVGDSIIQTADQQMLIFLKNELDSNDFKAALHYRQVMKDSVLTQMAQKYQAQLGRSGKSWSNAATDPASLLLQEQLKQYQAFQTQKQTLKPQVIRVGSEELLYTKPIFMTDALCLQCHGQPEKTLTSENQQLLPKNFKTTHAGYQSGDWAGMWYVRFKSKGILDSITQKRKKSRRGQPIFGKPDSVKK</sequence>
<dbReference type="EMBL" id="QASA01000001">
    <property type="protein sequence ID" value="RDC65761.1"/>
    <property type="molecule type" value="Genomic_DNA"/>
</dbReference>
<dbReference type="OrthoDB" id="1494333at2"/>
<name>A0A369QLG9_9BACT</name>
<gene>
    <name evidence="4" type="ORF">AHMF7616_04391</name>
</gene>
<feature type="chain" id="PRO_5017033949" description="Tll0287-like domain-containing protein" evidence="2">
    <location>
        <begin position="28"/>
        <end position="250"/>
    </location>
</feature>
<keyword evidence="2" id="KW-0732">Signal</keyword>
<dbReference type="AlphaFoldDB" id="A0A369QLG9"/>
<evidence type="ECO:0000259" key="3">
    <source>
        <dbReference type="Pfam" id="PF11845"/>
    </source>
</evidence>
<dbReference type="RefSeq" id="WP_147275749.1">
    <property type="nucleotide sequence ID" value="NZ_QASA01000001.1"/>
</dbReference>
<organism evidence="4 5">
    <name type="scientific">Adhaeribacter pallidiroseus</name>
    <dbReference type="NCBI Taxonomy" id="2072847"/>
    <lineage>
        <taxon>Bacteria</taxon>
        <taxon>Pseudomonadati</taxon>
        <taxon>Bacteroidota</taxon>
        <taxon>Cytophagia</taxon>
        <taxon>Cytophagales</taxon>
        <taxon>Hymenobacteraceae</taxon>
        <taxon>Adhaeribacter</taxon>
    </lineage>
</organism>
<proteinExistence type="predicted"/>
<evidence type="ECO:0000313" key="5">
    <source>
        <dbReference type="Proteomes" id="UP000253919"/>
    </source>
</evidence>
<evidence type="ECO:0000256" key="2">
    <source>
        <dbReference type="SAM" id="SignalP"/>
    </source>
</evidence>
<evidence type="ECO:0000256" key="1">
    <source>
        <dbReference type="SAM" id="MobiDB-lite"/>
    </source>
</evidence>
<feature type="domain" description="Tll0287-like" evidence="3">
    <location>
        <begin position="102"/>
        <end position="218"/>
    </location>
</feature>
<comment type="caution">
    <text evidence="4">The sequence shown here is derived from an EMBL/GenBank/DDBJ whole genome shotgun (WGS) entry which is preliminary data.</text>
</comment>
<dbReference type="Pfam" id="PF11845">
    <property type="entry name" value="Tll0287-like"/>
    <property type="match status" value="1"/>
</dbReference>
<evidence type="ECO:0000313" key="4">
    <source>
        <dbReference type="EMBL" id="RDC65761.1"/>
    </source>
</evidence>
<feature type="region of interest" description="Disordered" evidence="1">
    <location>
        <begin position="229"/>
        <end position="250"/>
    </location>
</feature>
<protein>
    <recommendedName>
        <fullName evidence="3">Tll0287-like domain-containing protein</fullName>
    </recommendedName>
</protein>